<evidence type="ECO:0000313" key="3">
    <source>
        <dbReference type="EMBL" id="MFC0049348.1"/>
    </source>
</evidence>
<reference evidence="3 4" key="1">
    <citation type="submission" date="2024-09" db="EMBL/GenBank/DDBJ databases">
        <authorList>
            <person name="Sun Q."/>
            <person name="Mori K."/>
        </authorList>
    </citation>
    <scope>NUCLEOTIDE SEQUENCE [LARGE SCALE GENOMIC DNA]</scope>
    <source>
        <strain evidence="3 4">KCTC 23315</strain>
    </source>
</reference>
<keyword evidence="1" id="KW-0732">Signal</keyword>
<comment type="caution">
    <text evidence="3">The sequence shown here is derived from an EMBL/GenBank/DDBJ whole genome shotgun (WGS) entry which is preliminary data.</text>
</comment>
<dbReference type="EMBL" id="JBHLXP010000003">
    <property type="protein sequence ID" value="MFC0049348.1"/>
    <property type="molecule type" value="Genomic_DNA"/>
</dbReference>
<evidence type="ECO:0000259" key="2">
    <source>
        <dbReference type="Pfam" id="PF13670"/>
    </source>
</evidence>
<sequence length="126" mass="14381">MRKLSAIRKIAMLCGLLLSISLRLFTGVALASVTLAGAAWADEECKDPIAQWQSREVLKARLEQQGWVVKRIRIDDGCYEVRAMDEQGRRVKATYAPATLTLLELEVKHDHQAQREQQNQREPQEH</sequence>
<feature type="domain" description="PepSY" evidence="2">
    <location>
        <begin position="28"/>
        <end position="104"/>
    </location>
</feature>
<feature type="chain" id="PRO_5046005012" evidence="1">
    <location>
        <begin position="32"/>
        <end position="126"/>
    </location>
</feature>
<dbReference type="Proteomes" id="UP001589813">
    <property type="component" value="Unassembled WGS sequence"/>
</dbReference>
<gene>
    <name evidence="3" type="ORF">ACFFJP_13715</name>
</gene>
<protein>
    <submittedName>
        <fullName evidence="3">PepSY domain-containing protein</fullName>
    </submittedName>
</protein>
<organism evidence="3 4">
    <name type="scientific">Rheinheimera tilapiae</name>
    <dbReference type="NCBI Taxonomy" id="875043"/>
    <lineage>
        <taxon>Bacteria</taxon>
        <taxon>Pseudomonadati</taxon>
        <taxon>Pseudomonadota</taxon>
        <taxon>Gammaproteobacteria</taxon>
        <taxon>Chromatiales</taxon>
        <taxon>Chromatiaceae</taxon>
        <taxon>Rheinheimera</taxon>
    </lineage>
</organism>
<accession>A0ABV6BGY0</accession>
<evidence type="ECO:0000313" key="4">
    <source>
        <dbReference type="Proteomes" id="UP001589813"/>
    </source>
</evidence>
<evidence type="ECO:0000256" key="1">
    <source>
        <dbReference type="SAM" id="SignalP"/>
    </source>
</evidence>
<dbReference type="InterPro" id="IPR025711">
    <property type="entry name" value="PepSY"/>
</dbReference>
<dbReference type="Pfam" id="PF13670">
    <property type="entry name" value="PepSY_2"/>
    <property type="match status" value="1"/>
</dbReference>
<name>A0ABV6BGY0_9GAMM</name>
<dbReference type="RefSeq" id="WP_377245008.1">
    <property type="nucleotide sequence ID" value="NZ_JBHLXP010000003.1"/>
</dbReference>
<keyword evidence="4" id="KW-1185">Reference proteome</keyword>
<proteinExistence type="predicted"/>
<feature type="signal peptide" evidence="1">
    <location>
        <begin position="1"/>
        <end position="31"/>
    </location>
</feature>